<feature type="transmembrane region" description="Helical" evidence="2">
    <location>
        <begin position="382"/>
        <end position="400"/>
    </location>
</feature>
<feature type="transmembrane region" description="Helical" evidence="2">
    <location>
        <begin position="7"/>
        <end position="28"/>
    </location>
</feature>
<feature type="transmembrane region" description="Helical" evidence="2">
    <location>
        <begin position="203"/>
        <end position="225"/>
    </location>
</feature>
<dbReference type="GO" id="GO:0004016">
    <property type="term" value="F:adenylate cyclase activity"/>
    <property type="evidence" value="ECO:0007669"/>
    <property type="project" value="UniProtKB-ARBA"/>
</dbReference>
<feature type="repeat" description="TPR" evidence="1">
    <location>
        <begin position="641"/>
        <end position="674"/>
    </location>
</feature>
<evidence type="ECO:0000256" key="1">
    <source>
        <dbReference type="PROSITE-ProRule" id="PRU00339"/>
    </source>
</evidence>
<dbReference type="AlphaFoldDB" id="A0A7S6WPT4"/>
<feature type="transmembrane region" description="Helical" evidence="2">
    <location>
        <begin position="325"/>
        <end position="347"/>
    </location>
</feature>
<evidence type="ECO:0000256" key="2">
    <source>
        <dbReference type="SAM" id="Phobius"/>
    </source>
</evidence>
<name>A0A7S6WPT4_9SPIR</name>
<dbReference type="InterPro" id="IPR019734">
    <property type="entry name" value="TPR_rpt"/>
</dbReference>
<dbReference type="PANTHER" id="PTHR43081:SF1">
    <property type="entry name" value="ADENYLATE CYCLASE, TERMINAL-DIFFERENTIATION SPECIFIC"/>
    <property type="match status" value="1"/>
</dbReference>
<dbReference type="GO" id="GO:0006171">
    <property type="term" value="P:cAMP biosynthetic process"/>
    <property type="evidence" value="ECO:0007669"/>
    <property type="project" value="TreeGrafter"/>
</dbReference>
<dbReference type="InterPro" id="IPR029787">
    <property type="entry name" value="Nucleotide_cyclase"/>
</dbReference>
<feature type="transmembrane region" description="Helical" evidence="2">
    <location>
        <begin position="354"/>
        <end position="376"/>
    </location>
</feature>
<reference evidence="4 5" key="1">
    <citation type="submission" date="2020-09" db="EMBL/GenBank/DDBJ databases">
        <title>Characterization of Treponema spp. from bovine digital dermatitis in Korea.</title>
        <authorList>
            <person name="Espiritu H.M."/>
            <person name="Cho Y.I."/>
            <person name="Mamuad L."/>
        </authorList>
    </citation>
    <scope>NUCLEOTIDE SEQUENCE [LARGE SCALE GENOMIC DNA]</scope>
    <source>
        <strain evidence="4 5">KS1</strain>
    </source>
</reference>
<dbReference type="GO" id="GO:0035556">
    <property type="term" value="P:intracellular signal transduction"/>
    <property type="evidence" value="ECO:0007669"/>
    <property type="project" value="InterPro"/>
</dbReference>
<dbReference type="PROSITE" id="PS50005">
    <property type="entry name" value="TPR"/>
    <property type="match status" value="1"/>
</dbReference>
<gene>
    <name evidence="4" type="ORF">IFE08_00920</name>
</gene>
<accession>A0A7S6WPT4</accession>
<dbReference type="Gene3D" id="3.30.70.1230">
    <property type="entry name" value="Nucleotide cyclase"/>
    <property type="match status" value="1"/>
</dbReference>
<dbReference type="SUPFAM" id="SSF55073">
    <property type="entry name" value="Nucleotide cyclase"/>
    <property type="match status" value="1"/>
</dbReference>
<sequence length="689" mass="77169">MKAVNKRLILGSVPFFVLFVFLYSVYLLRPLHETEIVALKAVKGIVEIPAGSANSVFKLSGEFYFTPNQFYSLRNTEKETYGQIPGTFKDTVLNSRFGYGSYGLHISGLEPTGIYALHVGHALSSSAVIIHGRDITRQGQPGINKETEIPGIKSSKAAFRPKPDGTVDIIINISNFRNRKAGFSSSLILGEVNSVGDMFRSDLIFHAGLFAVIFTVAVFFFLLSFFYKQASFVLWFSFASIALAIRGVVFYPHIAPIIFTEMPWRLNFILRYVTVPLPVIFFTIFLKRALNICWKIPYTIILSVSCIYAVSTLVLPPEISSGILIYYQIFAFLCIIYAIIVPAAGLIKKRELAGWIFTALAVLILFSIYDLLVSLGFLPDSFFIHIGSMLSIVILSVMVLNEYANSIKKIQDLNAEMQLINKSLIRFVPDQIVGLLQKESITEVSLGDNVELKMPILSIDIRSFTRTSEKLSPNEVFDLLNEYFALVAPIVRKYNGIITKYLGDGFFALFPDGADSALLCSIEIQKSIMENRIAPPNSPPLKVGIGIDFGDILLGTIGNIHRMDSIIISKSYHIAEILQESTKKYTSSIIISDRIFAALNEQGSHYIRPIQRIKTALNEENFLFEVYDCDDVSVRELKHRSKGYIEHGVQAIFNRELSKAGKYFDKALDIFPDDCVAGYYKKLLESVNA</sequence>
<dbReference type="CDD" id="cd07302">
    <property type="entry name" value="CHD"/>
    <property type="match status" value="1"/>
</dbReference>
<dbReference type="PANTHER" id="PTHR43081">
    <property type="entry name" value="ADENYLATE CYCLASE, TERMINAL-DIFFERENTIATION SPECIFIC-RELATED"/>
    <property type="match status" value="1"/>
</dbReference>
<dbReference type="EMBL" id="CP061839">
    <property type="protein sequence ID" value="QOW61017.1"/>
    <property type="molecule type" value="Genomic_DNA"/>
</dbReference>
<keyword evidence="1" id="KW-0802">TPR repeat</keyword>
<dbReference type="Pfam" id="PF07695">
    <property type="entry name" value="7TMR-DISM_7TM"/>
    <property type="match status" value="1"/>
</dbReference>
<evidence type="ECO:0000313" key="5">
    <source>
        <dbReference type="Proteomes" id="UP000593915"/>
    </source>
</evidence>
<keyword evidence="2" id="KW-1133">Transmembrane helix</keyword>
<keyword evidence="2" id="KW-0472">Membrane</keyword>
<organism evidence="4 5">
    <name type="scientific">Treponema pedis</name>
    <dbReference type="NCBI Taxonomy" id="409322"/>
    <lineage>
        <taxon>Bacteria</taxon>
        <taxon>Pseudomonadati</taxon>
        <taxon>Spirochaetota</taxon>
        <taxon>Spirochaetia</taxon>
        <taxon>Spirochaetales</taxon>
        <taxon>Treponemataceae</taxon>
        <taxon>Treponema</taxon>
    </lineage>
</organism>
<keyword evidence="2" id="KW-0812">Transmembrane</keyword>
<dbReference type="Proteomes" id="UP000593915">
    <property type="component" value="Chromosome"/>
</dbReference>
<evidence type="ECO:0000313" key="4">
    <source>
        <dbReference type="EMBL" id="QOW61017.1"/>
    </source>
</evidence>
<dbReference type="RefSeq" id="WP_194076435.1">
    <property type="nucleotide sequence ID" value="NZ_CP061839.1"/>
</dbReference>
<feature type="transmembrane region" description="Helical" evidence="2">
    <location>
        <begin position="232"/>
        <end position="254"/>
    </location>
</feature>
<feature type="transmembrane region" description="Helical" evidence="2">
    <location>
        <begin position="298"/>
        <end position="319"/>
    </location>
</feature>
<dbReference type="InterPro" id="IPR001054">
    <property type="entry name" value="A/G_cyclase"/>
</dbReference>
<feature type="domain" description="Guanylate cyclase" evidence="3">
    <location>
        <begin position="455"/>
        <end position="579"/>
    </location>
</feature>
<evidence type="ECO:0000259" key="3">
    <source>
        <dbReference type="PROSITE" id="PS50125"/>
    </source>
</evidence>
<dbReference type="InterPro" id="IPR011623">
    <property type="entry name" value="7TMR_DISM_rcpt_extracell_dom1"/>
</dbReference>
<dbReference type="Pfam" id="PF00211">
    <property type="entry name" value="Guanylate_cyc"/>
    <property type="match status" value="1"/>
</dbReference>
<protein>
    <submittedName>
        <fullName evidence="4">Adenylate/guanylate cyclase domain-containing protein</fullName>
    </submittedName>
</protein>
<dbReference type="InterPro" id="IPR050697">
    <property type="entry name" value="Adenylyl/Guanylyl_Cyclase_3/4"/>
</dbReference>
<feature type="transmembrane region" description="Helical" evidence="2">
    <location>
        <begin position="266"/>
        <end position="286"/>
    </location>
</feature>
<dbReference type="PROSITE" id="PS50125">
    <property type="entry name" value="GUANYLATE_CYCLASE_2"/>
    <property type="match status" value="1"/>
</dbReference>
<proteinExistence type="predicted"/>